<dbReference type="PANTHER" id="PTHR30441">
    <property type="entry name" value="DUF748 DOMAIN-CONTAINING PROTEIN"/>
    <property type="match status" value="1"/>
</dbReference>
<dbReference type="AlphaFoldDB" id="A0A841JQX4"/>
<keyword evidence="4" id="KW-1185">Reference proteome</keyword>
<evidence type="ECO:0000313" key="3">
    <source>
        <dbReference type="EMBL" id="MBB6142947.1"/>
    </source>
</evidence>
<evidence type="ECO:0000256" key="1">
    <source>
        <dbReference type="SAM" id="Phobius"/>
    </source>
</evidence>
<gene>
    <name evidence="3" type="ORF">HNQ77_000891</name>
</gene>
<evidence type="ECO:0000259" key="2">
    <source>
        <dbReference type="Pfam" id="PF05170"/>
    </source>
</evidence>
<name>A0A841JQX4_9BACT</name>
<protein>
    <recommendedName>
        <fullName evidence="2">AsmA domain-containing protein</fullName>
    </recommendedName>
</protein>
<keyword evidence="1" id="KW-0472">Membrane</keyword>
<feature type="domain" description="AsmA" evidence="2">
    <location>
        <begin position="17"/>
        <end position="180"/>
    </location>
</feature>
<evidence type="ECO:0000313" key="4">
    <source>
        <dbReference type="Proteomes" id="UP000538666"/>
    </source>
</evidence>
<dbReference type="InterPro" id="IPR007844">
    <property type="entry name" value="AsmA"/>
</dbReference>
<keyword evidence="1" id="KW-0812">Transmembrane</keyword>
<accession>A0A841JQX4</accession>
<organism evidence="3 4">
    <name type="scientific">Silvibacterium bohemicum</name>
    <dbReference type="NCBI Taxonomy" id="1577686"/>
    <lineage>
        <taxon>Bacteria</taxon>
        <taxon>Pseudomonadati</taxon>
        <taxon>Acidobacteriota</taxon>
        <taxon>Terriglobia</taxon>
        <taxon>Terriglobales</taxon>
        <taxon>Acidobacteriaceae</taxon>
        <taxon>Silvibacterium</taxon>
    </lineage>
</organism>
<dbReference type="RefSeq" id="WP_050061898.1">
    <property type="nucleotide sequence ID" value="NZ_JACHEK010000002.1"/>
</dbReference>
<dbReference type="InterPro" id="IPR052894">
    <property type="entry name" value="AsmA-related"/>
</dbReference>
<dbReference type="GO" id="GO:0005886">
    <property type="term" value="C:plasma membrane"/>
    <property type="evidence" value="ECO:0007669"/>
    <property type="project" value="TreeGrafter"/>
</dbReference>
<dbReference type="OrthoDB" id="102779at2"/>
<comment type="caution">
    <text evidence="3">The sequence shown here is derived from an EMBL/GenBank/DDBJ whole genome shotgun (WGS) entry which is preliminary data.</text>
</comment>
<feature type="domain" description="AsmA" evidence="2">
    <location>
        <begin position="651"/>
        <end position="794"/>
    </location>
</feature>
<dbReference type="Pfam" id="PF05170">
    <property type="entry name" value="AsmA"/>
    <property type="match status" value="2"/>
</dbReference>
<proteinExistence type="predicted"/>
<dbReference type="GO" id="GO:0090313">
    <property type="term" value="P:regulation of protein targeting to membrane"/>
    <property type="evidence" value="ECO:0007669"/>
    <property type="project" value="TreeGrafter"/>
</dbReference>
<dbReference type="EMBL" id="JACHEK010000002">
    <property type="protein sequence ID" value="MBB6142947.1"/>
    <property type="molecule type" value="Genomic_DNA"/>
</dbReference>
<keyword evidence="1" id="KW-1133">Transmembrane helix</keyword>
<reference evidence="3 4" key="1">
    <citation type="submission" date="2020-08" db="EMBL/GenBank/DDBJ databases">
        <title>Genomic Encyclopedia of Type Strains, Phase IV (KMG-IV): sequencing the most valuable type-strain genomes for metagenomic binning, comparative biology and taxonomic classification.</title>
        <authorList>
            <person name="Goeker M."/>
        </authorList>
    </citation>
    <scope>NUCLEOTIDE SEQUENCE [LARGE SCALE GENOMIC DNA]</scope>
    <source>
        <strain evidence="3 4">DSM 103733</strain>
    </source>
</reference>
<sequence>MSGSAPGVAPVPAHRHEKLLRWFSLALIVTVIAAAFLLPLININRYHRTISETLARSIGHPVHLGSVKLQLLPRPGLAISDLVVEENSDFGAEPLLRSPSVVVSVRLTSLWRGRLEVSRIDLDEASVNLVRDPKGQWNFGSLLEQASRIPNAPTAQRHSGGNPRFPYIQFKSARINFKSGNEKKGFAFLNSDLSIWLDNPHQWRLRFEAQPARTDLDIDLEDTGSMRLEGSIDRAPTLEQMPVKLHAEWLRAPLGQVSRMLFADDMGWRGDLRAEADIAGEVGDMQVTTRLRVADAHRQEFSPLSPLNIDAQCRAEYRHNEQSLENLTCLWPVGDGHLLLTGNVRNFSAPQSQLTLEINRTPASLALDLMALLRPSLSSSWGAKGTINGSFTYATAAVPAWKGDATVEPLNLTFSDGGAPLMLPALHFMTPSTATPPMSHGKKHSQRNVRAVNVPTQSTIVLEPAAVDLGAPSPLQVSGDFTPARFSLHLAGSAAVGRLKGLTTSLASLRPSTEQLGTQGLADMDATVAGPWLAEPSSVDDGLNAATGSSTQGWIHLQNAVAKVDWLPEQVTITSATASFGGGKISWSNANVLVNGVAIRGSADTATRCESTEPCATHFNIDIPQLDAAALQSALLGAGQHGELLERILAEVERKTAPWPTMDGQVHIGAFALGDLILHNTLASISVKDHRLDITSLDAAALGGSAHATGTVEASGSQPQYSLAITWSGVDVGQVAALFDEKWPASGRMDGGTDLTLQGYSSSDLASSAQGKFHWRWNAGSLAVNGGEVANVAFAPSRFTQWNATGAVADRALTLNKVGTTNPVSGKISFDRKLDLTWAAGRAGTPLHVGGTLAHPAVENVTAGVTQ</sequence>
<dbReference type="PANTHER" id="PTHR30441:SF8">
    <property type="entry name" value="DUF748 DOMAIN-CONTAINING PROTEIN"/>
    <property type="match status" value="1"/>
</dbReference>
<dbReference type="Proteomes" id="UP000538666">
    <property type="component" value="Unassembled WGS sequence"/>
</dbReference>
<feature type="transmembrane region" description="Helical" evidence="1">
    <location>
        <begin position="20"/>
        <end position="41"/>
    </location>
</feature>